<dbReference type="Proteomes" id="UP000243985">
    <property type="component" value="Unassembled WGS sequence"/>
</dbReference>
<feature type="chain" id="PRO_5015612324" evidence="1">
    <location>
        <begin position="24"/>
        <end position="78"/>
    </location>
</feature>
<accession>A0A2T5XZE7</accession>
<protein>
    <submittedName>
        <fullName evidence="2">Uncharacterized protein</fullName>
    </submittedName>
</protein>
<comment type="caution">
    <text evidence="2">The sequence shown here is derived from an EMBL/GenBank/DDBJ whole genome shotgun (WGS) entry which is preliminary data.</text>
</comment>
<dbReference type="EMBL" id="QBKG01000001">
    <property type="protein sequence ID" value="PTX08845.1"/>
    <property type="molecule type" value="Genomic_DNA"/>
</dbReference>
<dbReference type="AlphaFoldDB" id="A0A2T5XZE7"/>
<dbReference type="RefSeq" id="WP_107781024.1">
    <property type="nucleotide sequence ID" value="NZ_CAUQXY010000005.1"/>
</dbReference>
<name>A0A2T5XZE7_9FLAO</name>
<gene>
    <name evidence="2" type="ORF">C8P65_101515</name>
</gene>
<organism evidence="2 3">
    <name type="scientific">Capnocytophaga leadbetteri</name>
    <dbReference type="NCBI Taxonomy" id="327575"/>
    <lineage>
        <taxon>Bacteria</taxon>
        <taxon>Pseudomonadati</taxon>
        <taxon>Bacteroidota</taxon>
        <taxon>Flavobacteriia</taxon>
        <taxon>Flavobacteriales</taxon>
        <taxon>Flavobacteriaceae</taxon>
        <taxon>Capnocytophaga</taxon>
    </lineage>
</organism>
<feature type="signal peptide" evidence="1">
    <location>
        <begin position="1"/>
        <end position="23"/>
    </location>
</feature>
<dbReference type="GeneID" id="84579912"/>
<proteinExistence type="predicted"/>
<evidence type="ECO:0000313" key="3">
    <source>
        <dbReference type="Proteomes" id="UP000243985"/>
    </source>
</evidence>
<evidence type="ECO:0000313" key="2">
    <source>
        <dbReference type="EMBL" id="PTX08845.1"/>
    </source>
</evidence>
<evidence type="ECO:0000256" key="1">
    <source>
        <dbReference type="SAM" id="SignalP"/>
    </source>
</evidence>
<reference evidence="2 3" key="1">
    <citation type="submission" date="2018-04" db="EMBL/GenBank/DDBJ databases">
        <title>Genomic Encyclopedia of Archaeal and Bacterial Type Strains, Phase II (KMG-II): from individual species to whole genera.</title>
        <authorList>
            <person name="Goeker M."/>
        </authorList>
    </citation>
    <scope>NUCLEOTIDE SEQUENCE [LARGE SCALE GENOMIC DNA]</scope>
    <source>
        <strain evidence="2 3">DSM 22902</strain>
    </source>
</reference>
<sequence length="78" mass="8684">MKSFISKLVSAFTILLVSAMAYSSNMATMYVYVCNGPSSKAYHYTPNCKGLQKCSKQVIKVTLEEAKEKGRKLCGYED</sequence>
<keyword evidence="1" id="KW-0732">Signal</keyword>